<evidence type="ECO:0000313" key="1">
    <source>
        <dbReference type="EMBL" id="ETJ26427.1"/>
    </source>
</evidence>
<gene>
    <name evidence="1" type="ORF">Q604_UNBC17387G0001</name>
</gene>
<dbReference type="AlphaFoldDB" id="W1X7T3"/>
<name>W1X7T3_9ZZZZ</name>
<comment type="caution">
    <text evidence="1">The sequence shown here is derived from an EMBL/GenBank/DDBJ whole genome shotgun (WGS) entry which is preliminary data.</text>
</comment>
<organism evidence="1">
    <name type="scientific">human gut metagenome</name>
    <dbReference type="NCBI Taxonomy" id="408170"/>
    <lineage>
        <taxon>unclassified sequences</taxon>
        <taxon>metagenomes</taxon>
        <taxon>organismal metagenomes</taxon>
    </lineage>
</organism>
<dbReference type="InterPro" id="IPR025586">
    <property type="entry name" value="PcfJ"/>
</dbReference>
<protein>
    <submittedName>
        <fullName evidence="1">Uncharacterized protein</fullName>
    </submittedName>
</protein>
<feature type="non-terminal residue" evidence="1">
    <location>
        <position position="1"/>
    </location>
</feature>
<proteinExistence type="predicted"/>
<dbReference type="EMBL" id="AZMM01017387">
    <property type="protein sequence ID" value="ETJ26427.1"/>
    <property type="molecule type" value="Genomic_DNA"/>
</dbReference>
<reference evidence="1" key="1">
    <citation type="submission" date="2013-12" db="EMBL/GenBank/DDBJ databases">
        <title>A Varibaculum cambriense genome reconstructed from a premature infant gut community with otherwise low bacterial novelty that shifts toward anaerobic metabolism during the third week of life.</title>
        <authorList>
            <person name="Brown C.T."/>
            <person name="Sharon I."/>
            <person name="Thomas B.C."/>
            <person name="Castelle C.J."/>
            <person name="Morowitz M.J."/>
            <person name="Banfield J.F."/>
        </authorList>
    </citation>
    <scope>NUCLEOTIDE SEQUENCE</scope>
</reference>
<sequence>HAKLEPKYQEALWKKRFKLKNFHDEVINIFNKQEYGDVILPAQPQLQADMNGMHFMVPKTAADLMTYGKRLKNCVGSYRDRVIQGQAAIVVVTDFGDLVL</sequence>
<feature type="non-terminal residue" evidence="1">
    <location>
        <position position="100"/>
    </location>
</feature>
<accession>W1X7T3</accession>
<dbReference type="Pfam" id="PF14284">
    <property type="entry name" value="PcfJ"/>
    <property type="match status" value="1"/>
</dbReference>